<dbReference type="RefSeq" id="WP_170137369.1">
    <property type="nucleotide sequence ID" value="NZ_RBIE01000002.1"/>
</dbReference>
<dbReference type="AlphaFoldDB" id="A0A420W6W5"/>
<protein>
    <submittedName>
        <fullName evidence="2">Putative membrane protein</fullName>
    </submittedName>
</protein>
<feature type="transmembrane region" description="Helical" evidence="1">
    <location>
        <begin position="134"/>
        <end position="163"/>
    </location>
</feature>
<feature type="transmembrane region" description="Helical" evidence="1">
    <location>
        <begin position="7"/>
        <end position="40"/>
    </location>
</feature>
<evidence type="ECO:0000313" key="3">
    <source>
        <dbReference type="Proteomes" id="UP000280881"/>
    </source>
</evidence>
<organism evidence="2 3">
    <name type="scientific">Thermovibrio guaymasensis</name>
    <dbReference type="NCBI Taxonomy" id="240167"/>
    <lineage>
        <taxon>Bacteria</taxon>
        <taxon>Pseudomonadati</taxon>
        <taxon>Aquificota</taxon>
        <taxon>Aquificia</taxon>
        <taxon>Desulfurobacteriales</taxon>
        <taxon>Desulfurobacteriaceae</taxon>
        <taxon>Thermovibrio</taxon>
    </lineage>
</organism>
<accession>A0A420W6W5</accession>
<reference evidence="2 3" key="1">
    <citation type="submission" date="2018-10" db="EMBL/GenBank/DDBJ databases">
        <title>Genomic Encyclopedia of Type Strains, Phase IV (KMG-IV): sequencing the most valuable type-strain genomes for metagenomic binning, comparative biology and taxonomic classification.</title>
        <authorList>
            <person name="Goeker M."/>
        </authorList>
    </citation>
    <scope>NUCLEOTIDE SEQUENCE [LARGE SCALE GENOMIC DNA]</scope>
    <source>
        <strain evidence="2 3">DSM 15521</strain>
    </source>
</reference>
<dbReference type="EMBL" id="RBIE01000002">
    <property type="protein sequence ID" value="RKQ61800.1"/>
    <property type="molecule type" value="Genomic_DNA"/>
</dbReference>
<feature type="transmembrane region" description="Helical" evidence="1">
    <location>
        <begin position="60"/>
        <end position="81"/>
    </location>
</feature>
<dbReference type="Proteomes" id="UP000280881">
    <property type="component" value="Unassembled WGS sequence"/>
</dbReference>
<proteinExistence type="predicted"/>
<dbReference type="Pfam" id="PF06195">
    <property type="entry name" value="DUF996"/>
    <property type="match status" value="1"/>
</dbReference>
<keyword evidence="3" id="KW-1185">Reference proteome</keyword>
<dbReference type="InterPro" id="IPR010397">
    <property type="entry name" value="DUF996"/>
</dbReference>
<name>A0A420W6W5_9BACT</name>
<keyword evidence="1" id="KW-0472">Membrane</keyword>
<keyword evidence="1" id="KW-1133">Transmembrane helix</keyword>
<gene>
    <name evidence="2" type="ORF">C7457_1247</name>
</gene>
<comment type="caution">
    <text evidence="2">The sequence shown here is derived from an EMBL/GenBank/DDBJ whole genome shotgun (WGS) entry which is preliminary data.</text>
</comment>
<feature type="transmembrane region" description="Helical" evidence="1">
    <location>
        <begin position="88"/>
        <end position="111"/>
    </location>
</feature>
<evidence type="ECO:0000256" key="1">
    <source>
        <dbReference type="SAM" id="Phobius"/>
    </source>
</evidence>
<sequence>MDSNTKVLGGLGSLFIVFGVIPYAGGVLALVGFVLLAIALKNFSDSRGRPQFFSDFVKGIIIYIVGVFVGLIFGVGSILSLSQEQEGIFAYGLMVVAFTIMYAATVFGSYYMKKVFSEIALITANGLFDWGGKLLFWGAILTVVAVGAVVSWIGWIVLTVAFFTTQENMKEERDGEVKGAS</sequence>
<evidence type="ECO:0000313" key="2">
    <source>
        <dbReference type="EMBL" id="RKQ61800.1"/>
    </source>
</evidence>
<keyword evidence="1" id="KW-0812">Transmembrane</keyword>